<evidence type="ECO:0000313" key="7">
    <source>
        <dbReference type="EMBL" id="SDD61954.1"/>
    </source>
</evidence>
<dbReference type="STRING" id="265719.SAMN04488509_104179"/>
<dbReference type="GO" id="GO:0009007">
    <property type="term" value="F:site-specific DNA-methyltransferase (adenine-specific) activity"/>
    <property type="evidence" value="ECO:0007669"/>
    <property type="project" value="UniProtKB-EC"/>
</dbReference>
<dbReference type="InterPro" id="IPR029063">
    <property type="entry name" value="SAM-dependent_MTases_sf"/>
</dbReference>
<gene>
    <name evidence="7" type="ORF">SAMN04488509_104179</name>
</gene>
<keyword evidence="3" id="KW-0808">Transferase</keyword>
<evidence type="ECO:0000256" key="1">
    <source>
        <dbReference type="ARBA" id="ARBA00011900"/>
    </source>
</evidence>
<keyword evidence="2" id="KW-0489">Methyltransferase</keyword>
<evidence type="ECO:0000256" key="3">
    <source>
        <dbReference type="ARBA" id="ARBA00022679"/>
    </source>
</evidence>
<feature type="domain" description="MmeI-like DNA-methyltransferase" evidence="6">
    <location>
        <begin position="59"/>
        <end position="184"/>
    </location>
</feature>
<evidence type="ECO:0000256" key="4">
    <source>
        <dbReference type="ARBA" id="ARBA00047942"/>
    </source>
</evidence>
<dbReference type="InterPro" id="IPR002052">
    <property type="entry name" value="DNA_methylase_N6_adenine_CS"/>
</dbReference>
<dbReference type="GO" id="GO:0003676">
    <property type="term" value="F:nucleic acid binding"/>
    <property type="evidence" value="ECO:0007669"/>
    <property type="project" value="InterPro"/>
</dbReference>
<dbReference type="PANTHER" id="PTHR33841">
    <property type="entry name" value="DNA METHYLTRANSFERASE YEEA-RELATED"/>
    <property type="match status" value="1"/>
</dbReference>
<evidence type="ECO:0000256" key="2">
    <source>
        <dbReference type="ARBA" id="ARBA00022603"/>
    </source>
</evidence>
<evidence type="ECO:0000259" key="6">
    <source>
        <dbReference type="Pfam" id="PF20473"/>
    </source>
</evidence>
<comment type="catalytic activity">
    <reaction evidence="4">
        <text>a 2'-deoxyadenosine in DNA + S-adenosyl-L-methionine = an N(6)-methyl-2'-deoxyadenosine in DNA + S-adenosyl-L-homocysteine + H(+)</text>
        <dbReference type="Rhea" id="RHEA:15197"/>
        <dbReference type="Rhea" id="RHEA-COMP:12418"/>
        <dbReference type="Rhea" id="RHEA-COMP:12419"/>
        <dbReference type="ChEBI" id="CHEBI:15378"/>
        <dbReference type="ChEBI" id="CHEBI:57856"/>
        <dbReference type="ChEBI" id="CHEBI:59789"/>
        <dbReference type="ChEBI" id="CHEBI:90615"/>
        <dbReference type="ChEBI" id="CHEBI:90616"/>
        <dbReference type="EC" id="2.1.1.72"/>
    </reaction>
</comment>
<dbReference type="SUPFAM" id="SSF53335">
    <property type="entry name" value="S-adenosyl-L-methionine-dependent methyltransferases"/>
    <property type="match status" value="1"/>
</dbReference>
<dbReference type="InterPro" id="IPR050953">
    <property type="entry name" value="N4_N6_ade-DNA_methylase"/>
</dbReference>
<dbReference type="Pfam" id="PF20473">
    <property type="entry name" value="MmeI_Mtase"/>
    <property type="match status" value="1"/>
</dbReference>
<dbReference type="InterPro" id="IPR046816">
    <property type="entry name" value="MmeI_Mtase"/>
</dbReference>
<dbReference type="EC" id="2.1.1.72" evidence="1"/>
<feature type="region of interest" description="Disordered" evidence="5">
    <location>
        <begin position="583"/>
        <end position="671"/>
    </location>
</feature>
<dbReference type="PROSITE" id="PS00092">
    <property type="entry name" value="N6_MTASE"/>
    <property type="match status" value="1"/>
</dbReference>
<dbReference type="PANTHER" id="PTHR33841:SF1">
    <property type="entry name" value="DNA METHYLTRANSFERASE A"/>
    <property type="match status" value="1"/>
</dbReference>
<dbReference type="GO" id="GO:0032259">
    <property type="term" value="P:methylation"/>
    <property type="evidence" value="ECO:0007669"/>
    <property type="project" value="UniProtKB-KW"/>
</dbReference>
<protein>
    <recommendedName>
        <fullName evidence="1">site-specific DNA-methyltransferase (adenine-specific)</fullName>
        <ecNumber evidence="1">2.1.1.72</ecNumber>
    </recommendedName>
</protein>
<sequence>MIRDFRTIENRDAVLAYDRVDYARDANGEVQTRWDGRTLKPSPVTGENVPNDSARVPIEVYVNPRKAAWPEADFVVGNPPFIGNKRMRLALGDGYVEALRAAWNDVPESADLVMYWWHHAAQLTRRGALKRFGLITTNSIRQAFNRKIIEAALAEPSGKSKGSEQAISLVFAIPDHPWVDTADGAAVRIAMTTGDAAGRASGRLLEVQRESEGDDGEVLVNLRETMGALQADLRCGAELSNALPLQANKGLAYMGMIPLGEGFWIDSDRAKALMDEDGPELAPHVREYRNGRDVLYAPRGIFALDFFGLDEQTLRQRFPASYQWLLERAKPARANDKRKSYRDYWWYFAEARPALRNAIADLPRYIGTTETAKHRIFVFIDSSVLPDQKVRVIALAGSESLAVLSSAVHVGWSLKTGGTLEDRPVYNGSRCFDPFPFPTPTEAQAERIRTLAEQLDAHRKRQQAAHPGLTLTGMYNVLEALREGRELSAKERGIHGEGLVSVLRQIHDELDAAVLEAYGWADLLPDLRIAHGNESAPSGDSRVEARRRFDEAVLERLVALNAERAAEEARGLIRWLRPEYQNPDHRNPTAHSASARPAHTGASANASIDAAADRATHIAAHAQAEDAQHTGTQASLLPAPADDADGEASSDEDAATDSATPSITPLKAQPWPRDTVDQIRAIADLLLAAPAPLTLDQIAAHFSSRGPWKNRLPQLIDMLLALGRAEAKDEGYVGRR</sequence>
<name>A0A1G6W810_9GAMM</name>
<dbReference type="AlphaFoldDB" id="A0A1G6W810"/>
<accession>A0A1G6W810</accession>
<evidence type="ECO:0000256" key="5">
    <source>
        <dbReference type="SAM" id="MobiDB-lite"/>
    </source>
</evidence>
<keyword evidence="8" id="KW-1185">Reference proteome</keyword>
<reference evidence="7 8" key="1">
    <citation type="submission" date="2016-10" db="EMBL/GenBank/DDBJ databases">
        <authorList>
            <person name="de Groot N.N."/>
        </authorList>
    </citation>
    <scope>NUCLEOTIDE SEQUENCE [LARGE SCALE GENOMIC DNA]</scope>
    <source>
        <strain evidence="7 8">DSM 16957</strain>
    </source>
</reference>
<dbReference type="EMBL" id="FNAG01000004">
    <property type="protein sequence ID" value="SDD61954.1"/>
    <property type="molecule type" value="Genomic_DNA"/>
</dbReference>
<dbReference type="Gene3D" id="3.40.50.150">
    <property type="entry name" value="Vaccinia Virus protein VP39"/>
    <property type="match status" value="1"/>
</dbReference>
<dbReference type="Proteomes" id="UP000199603">
    <property type="component" value="Unassembled WGS sequence"/>
</dbReference>
<dbReference type="RefSeq" id="WP_218121233.1">
    <property type="nucleotide sequence ID" value="NZ_FNAG01000004.1"/>
</dbReference>
<proteinExistence type="predicted"/>
<feature type="compositionally biased region" description="Acidic residues" evidence="5">
    <location>
        <begin position="642"/>
        <end position="655"/>
    </location>
</feature>
<evidence type="ECO:0000313" key="8">
    <source>
        <dbReference type="Proteomes" id="UP000199603"/>
    </source>
</evidence>
<organism evidence="7 8">
    <name type="scientific">Aquimonas voraii</name>
    <dbReference type="NCBI Taxonomy" id="265719"/>
    <lineage>
        <taxon>Bacteria</taxon>
        <taxon>Pseudomonadati</taxon>
        <taxon>Pseudomonadota</taxon>
        <taxon>Gammaproteobacteria</taxon>
        <taxon>Lysobacterales</taxon>
        <taxon>Lysobacteraceae</taxon>
        <taxon>Aquimonas</taxon>
    </lineage>
</organism>